<dbReference type="InterPro" id="IPR000871">
    <property type="entry name" value="Beta-lactam_class-A"/>
</dbReference>
<dbReference type="EMBL" id="BAABHQ010000001">
    <property type="protein sequence ID" value="GAA4861258.1"/>
    <property type="molecule type" value="Genomic_DNA"/>
</dbReference>
<dbReference type="InterPro" id="IPR012338">
    <property type="entry name" value="Beta-lactam/transpept-like"/>
</dbReference>
<organism evidence="3 4">
    <name type="scientific">Actinomycetospora straminea</name>
    <dbReference type="NCBI Taxonomy" id="663607"/>
    <lineage>
        <taxon>Bacteria</taxon>
        <taxon>Bacillati</taxon>
        <taxon>Actinomycetota</taxon>
        <taxon>Actinomycetes</taxon>
        <taxon>Pseudonocardiales</taxon>
        <taxon>Pseudonocardiaceae</taxon>
        <taxon>Actinomycetospora</taxon>
    </lineage>
</organism>
<reference evidence="4" key="1">
    <citation type="journal article" date="2019" name="Int. J. Syst. Evol. Microbiol.">
        <title>The Global Catalogue of Microorganisms (GCM) 10K type strain sequencing project: providing services to taxonomists for standard genome sequencing and annotation.</title>
        <authorList>
            <consortium name="The Broad Institute Genomics Platform"/>
            <consortium name="The Broad Institute Genome Sequencing Center for Infectious Disease"/>
            <person name="Wu L."/>
            <person name="Ma J."/>
        </authorList>
    </citation>
    <scope>NUCLEOTIDE SEQUENCE [LARGE SCALE GENOMIC DNA]</scope>
    <source>
        <strain evidence="4">JCM 17983</strain>
    </source>
</reference>
<evidence type="ECO:0000256" key="1">
    <source>
        <dbReference type="SAM" id="MobiDB-lite"/>
    </source>
</evidence>
<dbReference type="PANTHER" id="PTHR35333:SF3">
    <property type="entry name" value="BETA-LACTAMASE-TYPE TRANSPEPTIDASE FOLD CONTAINING PROTEIN"/>
    <property type="match status" value="1"/>
</dbReference>
<gene>
    <name evidence="3" type="ORF">GCM10023203_05770</name>
</gene>
<feature type="region of interest" description="Disordered" evidence="1">
    <location>
        <begin position="1"/>
        <end position="113"/>
    </location>
</feature>
<dbReference type="Pfam" id="PF13354">
    <property type="entry name" value="Beta-lactamase2"/>
    <property type="match status" value="1"/>
</dbReference>
<proteinExistence type="predicted"/>
<accession>A0ABP9DVH5</accession>
<evidence type="ECO:0000259" key="2">
    <source>
        <dbReference type="Pfam" id="PF13354"/>
    </source>
</evidence>
<dbReference type="Gene3D" id="3.40.710.10">
    <property type="entry name" value="DD-peptidase/beta-lactamase superfamily"/>
    <property type="match status" value="1"/>
</dbReference>
<feature type="compositionally biased region" description="Low complexity" evidence="1">
    <location>
        <begin position="92"/>
        <end position="113"/>
    </location>
</feature>
<protein>
    <recommendedName>
        <fullName evidence="2">Beta-lactamase class A catalytic domain-containing protein</fullName>
    </recommendedName>
</protein>
<dbReference type="InterPro" id="IPR045155">
    <property type="entry name" value="Beta-lactam_cat"/>
</dbReference>
<evidence type="ECO:0000313" key="3">
    <source>
        <dbReference type="EMBL" id="GAA4861258.1"/>
    </source>
</evidence>
<dbReference type="Proteomes" id="UP001500457">
    <property type="component" value="Unassembled WGS sequence"/>
</dbReference>
<evidence type="ECO:0000313" key="4">
    <source>
        <dbReference type="Proteomes" id="UP001500457"/>
    </source>
</evidence>
<comment type="caution">
    <text evidence="3">The sequence shown here is derived from an EMBL/GenBank/DDBJ whole genome shotgun (WGS) entry which is preliminary data.</text>
</comment>
<keyword evidence="4" id="KW-1185">Reference proteome</keyword>
<dbReference type="SUPFAM" id="SSF56601">
    <property type="entry name" value="beta-lactamase/transpeptidase-like"/>
    <property type="match status" value="1"/>
</dbReference>
<feature type="compositionally biased region" description="Low complexity" evidence="1">
    <location>
        <begin position="68"/>
        <end position="77"/>
    </location>
</feature>
<feature type="compositionally biased region" description="Low complexity" evidence="1">
    <location>
        <begin position="1"/>
        <end position="49"/>
    </location>
</feature>
<feature type="domain" description="Beta-lactamase class A catalytic" evidence="2">
    <location>
        <begin position="261"/>
        <end position="395"/>
    </location>
</feature>
<sequence length="426" mass="43366">MAPVGAPPAGVDPSPSGRHGRPDAAAPAAPARPALARPAPARTAPAGPADPEPRDTPRPGGATGTAPGGSVPLTPRTTGKRRRTPADDRPVTGGHRAPGGPRTGTTRARPTAAATIAPAPRRRGLTRGLGAAVVGALAAGTMITLDTVWTGTADPLASADRLLQELPGGAEPTETVGPAIAPDAPRVDLAAAVAAGEEAGAQNGATVGVAAIDTATGELAPGSSGDQRFDTASLAKLFVVVDMLQRQRDGDMTLGARDLRLVHAALSSSSDPAMNALWTQYDGPGAITRVTEAIGLEDTSPPEDTSQWGEVQTSARDMAKLLRHIQVELPPPDRDLMLGSMGQAVRIAGDGFDQAFGFLDGRTPVKQGWMCCIAGRAEVHSAGVVDGRYMVAVLTSQPPGYDQARQVVNAAAGAVRERLGPVPDAR</sequence>
<dbReference type="PANTHER" id="PTHR35333">
    <property type="entry name" value="BETA-LACTAMASE"/>
    <property type="match status" value="1"/>
</dbReference>
<name>A0ABP9DVH5_9PSEU</name>